<proteinExistence type="predicted"/>
<name>A0A6V7CFL5_9XANT</name>
<sequence>MAAGMRGGQCAMAHRMERCHRRHAGRRDESAPGSEGNRSNVGGGSQPRCRIAESPLPATAPIPWADPPSFSPGTHHHQCSGLVGTSAIHARLRQLADIDVGAESDSLAAGIHFSPKPIAPAQHRLLSGLDRAPQKSCDPQRIRPIRRADQPANTAAIRHRNTRPSDLDHVPGKSEKIAGDAFTIGTTCHQHSSHAQAGRAGFAGLGITQLSPGYQGPCAVEETQPARLQRAGHSATRYSYADAA</sequence>
<dbReference type="EMBL" id="LR828253">
    <property type="protein sequence ID" value="CAD0314922.1"/>
    <property type="molecule type" value="Genomic_DNA"/>
</dbReference>
<gene>
    <name evidence="2" type="ORF">CFBP8129_12640</name>
</gene>
<dbReference type="EMBL" id="LR828253">
    <property type="protein sequence ID" value="CAD0314931.1"/>
    <property type="molecule type" value="Genomic_DNA"/>
</dbReference>
<protein>
    <submittedName>
        <fullName evidence="2">Uncharacterized protein</fullName>
    </submittedName>
</protein>
<reference evidence="2" key="1">
    <citation type="submission" date="2020-07" db="EMBL/GenBank/DDBJ databases">
        <authorList>
            <person name="Pothier F. J."/>
        </authorList>
    </citation>
    <scope>NUCLEOTIDE SEQUENCE</scope>
    <source>
        <strain evidence="2">CFBP 8129</strain>
    </source>
</reference>
<dbReference type="AlphaFoldDB" id="A0A6V7CFL5"/>
<evidence type="ECO:0000313" key="2">
    <source>
        <dbReference type="EMBL" id="CAD0314922.1"/>
    </source>
</evidence>
<organism evidence="2">
    <name type="scientific">Xanthomonas hortorum pv. gardneri</name>
    <dbReference type="NCBI Taxonomy" id="2754056"/>
    <lineage>
        <taxon>Bacteria</taxon>
        <taxon>Pseudomonadati</taxon>
        <taxon>Pseudomonadota</taxon>
        <taxon>Gammaproteobacteria</taxon>
        <taxon>Lysobacterales</taxon>
        <taxon>Lysobacteraceae</taxon>
        <taxon>Xanthomonas</taxon>
    </lineage>
</organism>
<accession>A0A6V7CFL5</accession>
<feature type="compositionally biased region" description="Pro residues" evidence="1">
    <location>
        <begin position="58"/>
        <end position="70"/>
    </location>
</feature>
<evidence type="ECO:0000256" key="1">
    <source>
        <dbReference type="SAM" id="MobiDB-lite"/>
    </source>
</evidence>
<feature type="region of interest" description="Disordered" evidence="1">
    <location>
        <begin position="19"/>
        <end position="78"/>
    </location>
</feature>